<evidence type="ECO:0000313" key="3">
    <source>
        <dbReference type="Proteomes" id="UP001610563"/>
    </source>
</evidence>
<dbReference type="InterPro" id="IPR001810">
    <property type="entry name" value="F-box_dom"/>
</dbReference>
<keyword evidence="3" id="KW-1185">Reference proteome</keyword>
<comment type="caution">
    <text evidence="2">The sequence shown here is derived from an EMBL/GenBank/DDBJ whole genome shotgun (WGS) entry which is preliminary data.</text>
</comment>
<gene>
    <name evidence="2" type="ORF">BJX66DRAFT_303463</name>
</gene>
<organism evidence="2 3">
    <name type="scientific">Aspergillus keveii</name>
    <dbReference type="NCBI Taxonomy" id="714993"/>
    <lineage>
        <taxon>Eukaryota</taxon>
        <taxon>Fungi</taxon>
        <taxon>Dikarya</taxon>
        <taxon>Ascomycota</taxon>
        <taxon>Pezizomycotina</taxon>
        <taxon>Eurotiomycetes</taxon>
        <taxon>Eurotiomycetidae</taxon>
        <taxon>Eurotiales</taxon>
        <taxon>Aspergillaceae</taxon>
        <taxon>Aspergillus</taxon>
        <taxon>Aspergillus subgen. Nidulantes</taxon>
    </lineage>
</organism>
<evidence type="ECO:0000313" key="2">
    <source>
        <dbReference type="EMBL" id="KAL2794603.1"/>
    </source>
</evidence>
<reference evidence="2 3" key="1">
    <citation type="submission" date="2024-07" db="EMBL/GenBank/DDBJ databases">
        <title>Section-level genome sequencing and comparative genomics of Aspergillus sections Usti and Cavernicolus.</title>
        <authorList>
            <consortium name="Lawrence Berkeley National Laboratory"/>
            <person name="Nybo J.L."/>
            <person name="Vesth T.C."/>
            <person name="Theobald S."/>
            <person name="Frisvad J.C."/>
            <person name="Larsen T.O."/>
            <person name="Kjaerboelling I."/>
            <person name="Rothschild-Mancinelli K."/>
            <person name="Lyhne E.K."/>
            <person name="Kogle M.E."/>
            <person name="Barry K."/>
            <person name="Clum A."/>
            <person name="Na H."/>
            <person name="Ledsgaard L."/>
            <person name="Lin J."/>
            <person name="Lipzen A."/>
            <person name="Kuo A."/>
            <person name="Riley R."/>
            <person name="Mondo S."/>
            <person name="Labutti K."/>
            <person name="Haridas S."/>
            <person name="Pangalinan J."/>
            <person name="Salamov A.A."/>
            <person name="Simmons B.A."/>
            <person name="Magnuson J.K."/>
            <person name="Chen J."/>
            <person name="Drula E."/>
            <person name="Henrissat B."/>
            <person name="Wiebenga A."/>
            <person name="Lubbers R.J."/>
            <person name="Gomes A.C."/>
            <person name="Makela M.R."/>
            <person name="Stajich J."/>
            <person name="Grigoriev I.V."/>
            <person name="Mortensen U.H."/>
            <person name="De Vries R.P."/>
            <person name="Baker S.E."/>
            <person name="Andersen M.R."/>
        </authorList>
    </citation>
    <scope>NUCLEOTIDE SEQUENCE [LARGE SCALE GENOMIC DNA]</scope>
    <source>
        <strain evidence="2 3">CBS 209.92</strain>
    </source>
</reference>
<evidence type="ECO:0000259" key="1">
    <source>
        <dbReference type="Pfam" id="PF12937"/>
    </source>
</evidence>
<sequence length="83" mass="9075">MASSAGRTLPSLPSEILVLIFYQTSTIGDACALSQTCSRLHTFLSRDKDKIDIYRTVANVPNCPKFDPGENPGKMFLEVLIIG</sequence>
<name>A0ABR4G6H9_9EURO</name>
<protein>
    <recommendedName>
        <fullName evidence="1">F-box domain-containing protein</fullName>
    </recommendedName>
</protein>
<feature type="domain" description="F-box" evidence="1">
    <location>
        <begin position="10"/>
        <end position="47"/>
    </location>
</feature>
<proteinExistence type="predicted"/>
<dbReference type="SUPFAM" id="SSF81383">
    <property type="entry name" value="F-box domain"/>
    <property type="match status" value="1"/>
</dbReference>
<dbReference type="Proteomes" id="UP001610563">
    <property type="component" value="Unassembled WGS sequence"/>
</dbReference>
<dbReference type="InterPro" id="IPR036047">
    <property type="entry name" value="F-box-like_dom_sf"/>
</dbReference>
<dbReference type="EMBL" id="JBFTWV010000043">
    <property type="protein sequence ID" value="KAL2794603.1"/>
    <property type="molecule type" value="Genomic_DNA"/>
</dbReference>
<dbReference type="Pfam" id="PF12937">
    <property type="entry name" value="F-box-like"/>
    <property type="match status" value="1"/>
</dbReference>
<accession>A0ABR4G6H9</accession>